<dbReference type="InterPro" id="IPR027417">
    <property type="entry name" value="P-loop_NTPase"/>
</dbReference>
<comment type="caution">
    <text evidence="1">The sequence shown here is derived from an EMBL/GenBank/DDBJ whole genome shotgun (WGS) entry which is preliminary data.</text>
</comment>
<dbReference type="EMBL" id="MEWA01000019">
    <property type="protein sequence ID" value="OGC69606.1"/>
    <property type="molecule type" value="Genomic_DNA"/>
</dbReference>
<proteinExistence type="predicted"/>
<dbReference type="SUPFAM" id="SSF52540">
    <property type="entry name" value="P-loop containing nucleoside triphosphate hydrolases"/>
    <property type="match status" value="1"/>
</dbReference>
<dbReference type="Gene3D" id="3.40.50.300">
    <property type="entry name" value="P-loop containing nucleotide triphosphate hydrolases"/>
    <property type="match status" value="1"/>
</dbReference>
<accession>A0A1F4WJQ3</accession>
<name>A0A1F4WJQ3_UNCKA</name>
<evidence type="ECO:0000313" key="1">
    <source>
        <dbReference type="EMBL" id="OGC69606.1"/>
    </source>
</evidence>
<dbReference type="AlphaFoldDB" id="A0A1F4WJQ3"/>
<protein>
    <recommendedName>
        <fullName evidence="3">UDP-N-acetylglucosamine kinase</fullName>
    </recommendedName>
</protein>
<sequence length="196" mass="22708">MTKYSKHKLIPHFHILVRGLPGSGKSTLANKLIEQIDLKLIDPDLLTSNNISFKMFLEAGSQDSSFRVLPSVTKKYRYNLDFALRIDSTCKNFVWTQAWSNMYGIKNTFQFLQNRTRAEQLRFIIIELEVSTETAVSRLASRTGDIPKSEETVKRFTETAEKYTLSNFDYHKIDAECSENEVYLQVVDVLSKYFLQ</sequence>
<dbReference type="Proteomes" id="UP000179113">
    <property type="component" value="Unassembled WGS sequence"/>
</dbReference>
<organism evidence="1 2">
    <name type="scientific">candidate division WWE3 bacterium RIFOXYC1_FULL_39_7</name>
    <dbReference type="NCBI Taxonomy" id="1802643"/>
    <lineage>
        <taxon>Bacteria</taxon>
        <taxon>Katanobacteria</taxon>
    </lineage>
</organism>
<reference evidence="1 2" key="1">
    <citation type="journal article" date="2016" name="Nat. Commun.">
        <title>Thousands of microbial genomes shed light on interconnected biogeochemical processes in an aquifer system.</title>
        <authorList>
            <person name="Anantharaman K."/>
            <person name="Brown C.T."/>
            <person name="Hug L.A."/>
            <person name="Sharon I."/>
            <person name="Castelle C.J."/>
            <person name="Probst A.J."/>
            <person name="Thomas B.C."/>
            <person name="Singh A."/>
            <person name="Wilkins M.J."/>
            <person name="Karaoz U."/>
            <person name="Brodie E.L."/>
            <person name="Williams K.H."/>
            <person name="Hubbard S.S."/>
            <person name="Banfield J.F."/>
        </authorList>
    </citation>
    <scope>NUCLEOTIDE SEQUENCE [LARGE SCALE GENOMIC DNA]</scope>
</reference>
<dbReference type="Pfam" id="PF13671">
    <property type="entry name" value="AAA_33"/>
    <property type="match status" value="1"/>
</dbReference>
<evidence type="ECO:0008006" key="3">
    <source>
        <dbReference type="Google" id="ProtNLM"/>
    </source>
</evidence>
<gene>
    <name evidence="1" type="ORF">A2415_03470</name>
</gene>
<evidence type="ECO:0000313" key="2">
    <source>
        <dbReference type="Proteomes" id="UP000179113"/>
    </source>
</evidence>